<proteinExistence type="predicted"/>
<sequence length="52" mass="5494">MLEQTLSKMMARQSRSQAQSVASGDDGDVDMDVTATVAMTLDDAVDAELKCG</sequence>
<feature type="compositionally biased region" description="Low complexity" evidence="1">
    <location>
        <begin position="11"/>
        <end position="23"/>
    </location>
</feature>
<evidence type="ECO:0000256" key="1">
    <source>
        <dbReference type="SAM" id="MobiDB-lite"/>
    </source>
</evidence>
<protein>
    <submittedName>
        <fullName evidence="2">GD11353</fullName>
    </submittedName>
</protein>
<gene>
    <name evidence="2" type="primary">Dsim\GD11353</name>
    <name evidence="2" type="ORF">Dsim_GD11353</name>
</gene>
<dbReference type="OMA" id="AELKCGW"/>
<reference evidence="2 3" key="1">
    <citation type="journal article" date="2007" name="Nature">
        <title>Evolution of genes and genomes on the Drosophila phylogeny.</title>
        <authorList>
            <consortium name="Drosophila 12 Genomes Consortium"/>
            <person name="Clark A.G."/>
            <person name="Eisen M.B."/>
            <person name="Smith D.R."/>
            <person name="Bergman C.M."/>
            <person name="Oliver B."/>
            <person name="Markow T.A."/>
            <person name="Kaufman T.C."/>
            <person name="Kellis M."/>
            <person name="Gelbart W."/>
            <person name="Iyer V.N."/>
            <person name="Pollard D.A."/>
            <person name="Sackton T.B."/>
            <person name="Larracuente A.M."/>
            <person name="Singh N.D."/>
            <person name="Abad J.P."/>
            <person name="Abt D.N."/>
            <person name="Adryan B."/>
            <person name="Aguade M."/>
            <person name="Akashi H."/>
            <person name="Anderson W.W."/>
            <person name="Aquadro C.F."/>
            <person name="Ardell D.H."/>
            <person name="Arguello R."/>
            <person name="Artieri C.G."/>
            <person name="Barbash D.A."/>
            <person name="Barker D."/>
            <person name="Barsanti P."/>
            <person name="Batterham P."/>
            <person name="Batzoglou S."/>
            <person name="Begun D."/>
            <person name="Bhutkar A."/>
            <person name="Blanco E."/>
            <person name="Bosak S.A."/>
            <person name="Bradley R.K."/>
            <person name="Brand A.D."/>
            <person name="Brent M.R."/>
            <person name="Brooks A.N."/>
            <person name="Brown R.H."/>
            <person name="Butlin R.K."/>
            <person name="Caggese C."/>
            <person name="Calvi B.R."/>
            <person name="Bernardo de Carvalho A."/>
            <person name="Caspi A."/>
            <person name="Castrezana S."/>
            <person name="Celniker S.E."/>
            <person name="Chang J.L."/>
            <person name="Chapple C."/>
            <person name="Chatterji S."/>
            <person name="Chinwalla A."/>
            <person name="Civetta A."/>
            <person name="Clifton S.W."/>
            <person name="Comeron J.M."/>
            <person name="Costello J.C."/>
            <person name="Coyne J.A."/>
            <person name="Daub J."/>
            <person name="David R.G."/>
            <person name="Delcher A.L."/>
            <person name="Delehaunty K."/>
            <person name="Do C.B."/>
            <person name="Ebling H."/>
            <person name="Edwards K."/>
            <person name="Eickbush T."/>
            <person name="Evans J.D."/>
            <person name="Filipski A."/>
            <person name="Findeiss S."/>
            <person name="Freyhult E."/>
            <person name="Fulton L."/>
            <person name="Fulton R."/>
            <person name="Garcia A.C."/>
            <person name="Gardiner A."/>
            <person name="Garfield D.A."/>
            <person name="Garvin B.E."/>
            <person name="Gibson G."/>
            <person name="Gilbert D."/>
            <person name="Gnerre S."/>
            <person name="Godfrey J."/>
            <person name="Good R."/>
            <person name="Gotea V."/>
            <person name="Gravely B."/>
            <person name="Greenberg A.J."/>
            <person name="Griffiths-Jones S."/>
            <person name="Gross S."/>
            <person name="Guigo R."/>
            <person name="Gustafson E.A."/>
            <person name="Haerty W."/>
            <person name="Hahn M.W."/>
            <person name="Halligan D.L."/>
            <person name="Halpern A.L."/>
            <person name="Halter G.M."/>
            <person name="Han M.V."/>
            <person name="Heger A."/>
            <person name="Hillier L."/>
            <person name="Hinrichs A.S."/>
            <person name="Holmes I."/>
            <person name="Hoskins R.A."/>
            <person name="Hubisz M.J."/>
            <person name="Hultmark D."/>
            <person name="Huntley M.A."/>
            <person name="Jaffe D.B."/>
            <person name="Jagadeeshan S."/>
            <person name="Jeck W.R."/>
            <person name="Johnson J."/>
            <person name="Jones C.D."/>
            <person name="Jordan W.C."/>
            <person name="Karpen G.H."/>
            <person name="Kataoka E."/>
            <person name="Keightley P.D."/>
            <person name="Kheradpour P."/>
            <person name="Kirkness E.F."/>
            <person name="Koerich L.B."/>
            <person name="Kristiansen K."/>
            <person name="Kudrna D."/>
            <person name="Kulathinal R.J."/>
            <person name="Kumar S."/>
            <person name="Kwok R."/>
            <person name="Lander E."/>
            <person name="Langley C.H."/>
            <person name="Lapoint R."/>
            <person name="Lazzaro B.P."/>
            <person name="Lee S.J."/>
            <person name="Levesque L."/>
            <person name="Li R."/>
            <person name="Lin C.F."/>
            <person name="Lin M.F."/>
            <person name="Lindblad-Toh K."/>
            <person name="Llopart A."/>
            <person name="Long M."/>
            <person name="Low L."/>
            <person name="Lozovsky E."/>
            <person name="Lu J."/>
            <person name="Luo M."/>
            <person name="Machado C.A."/>
            <person name="Makalowski W."/>
            <person name="Marzo M."/>
            <person name="Matsuda M."/>
            <person name="Matzkin L."/>
            <person name="McAllister B."/>
            <person name="McBride C.S."/>
            <person name="McKernan B."/>
            <person name="McKernan K."/>
            <person name="Mendez-Lago M."/>
            <person name="Minx P."/>
            <person name="Mollenhauer M.U."/>
            <person name="Montooth K."/>
            <person name="Mount S.M."/>
            <person name="Mu X."/>
            <person name="Myers E."/>
            <person name="Negre B."/>
            <person name="Newfeld S."/>
            <person name="Nielsen R."/>
            <person name="Noor M.A."/>
            <person name="O'Grady P."/>
            <person name="Pachter L."/>
            <person name="Papaceit M."/>
            <person name="Parisi M.J."/>
            <person name="Parisi M."/>
            <person name="Parts L."/>
            <person name="Pedersen J.S."/>
            <person name="Pesole G."/>
            <person name="Phillippy A.M."/>
            <person name="Ponting C.P."/>
            <person name="Pop M."/>
            <person name="Porcelli D."/>
            <person name="Powell J.R."/>
            <person name="Prohaska S."/>
            <person name="Pruitt K."/>
            <person name="Puig M."/>
            <person name="Quesneville H."/>
            <person name="Ram K.R."/>
            <person name="Rand D."/>
            <person name="Rasmussen M.D."/>
            <person name="Reed L.K."/>
            <person name="Reenan R."/>
            <person name="Reily A."/>
            <person name="Remington K.A."/>
            <person name="Rieger T.T."/>
            <person name="Ritchie M.G."/>
            <person name="Robin C."/>
            <person name="Rogers Y.H."/>
            <person name="Rohde C."/>
            <person name="Rozas J."/>
            <person name="Rubenfield M.J."/>
            <person name="Ruiz A."/>
            <person name="Russo S."/>
            <person name="Salzberg S.L."/>
            <person name="Sanchez-Gracia A."/>
            <person name="Saranga D.J."/>
            <person name="Sato H."/>
            <person name="Schaeffer S.W."/>
            <person name="Schatz M.C."/>
            <person name="Schlenke T."/>
            <person name="Schwartz R."/>
            <person name="Segarra C."/>
            <person name="Singh R.S."/>
            <person name="Sirot L."/>
            <person name="Sirota M."/>
            <person name="Sisneros N.B."/>
            <person name="Smith C.D."/>
            <person name="Smith T.F."/>
            <person name="Spieth J."/>
            <person name="Stage D.E."/>
            <person name="Stark A."/>
            <person name="Stephan W."/>
            <person name="Strausberg R.L."/>
            <person name="Strempel S."/>
            <person name="Sturgill D."/>
            <person name="Sutton G."/>
            <person name="Sutton G.G."/>
            <person name="Tao W."/>
            <person name="Teichmann S."/>
            <person name="Tobari Y.N."/>
            <person name="Tomimura Y."/>
            <person name="Tsolas J.M."/>
            <person name="Valente V.L."/>
            <person name="Venter E."/>
            <person name="Venter J.C."/>
            <person name="Vicario S."/>
            <person name="Vieira F.G."/>
            <person name="Vilella A.J."/>
            <person name="Villasante A."/>
            <person name="Walenz B."/>
            <person name="Wang J."/>
            <person name="Wasserman M."/>
            <person name="Watts T."/>
            <person name="Wilson D."/>
            <person name="Wilson R.K."/>
            <person name="Wing R.A."/>
            <person name="Wolfner M.F."/>
            <person name="Wong A."/>
            <person name="Wong G.K."/>
            <person name="Wu C.I."/>
            <person name="Wu G."/>
            <person name="Yamamoto D."/>
            <person name="Yang H.P."/>
            <person name="Yang S.P."/>
            <person name="Yorke J.A."/>
            <person name="Yoshida K."/>
            <person name="Zdobnov E."/>
            <person name="Zhang P."/>
            <person name="Zhang Y."/>
            <person name="Zimin A.V."/>
            <person name="Baldwin J."/>
            <person name="Abdouelleil A."/>
            <person name="Abdulkadir J."/>
            <person name="Abebe A."/>
            <person name="Abera B."/>
            <person name="Abreu J."/>
            <person name="Acer S.C."/>
            <person name="Aftuck L."/>
            <person name="Alexander A."/>
            <person name="An P."/>
            <person name="Anderson E."/>
            <person name="Anderson S."/>
            <person name="Arachi H."/>
            <person name="Azer M."/>
            <person name="Bachantsang P."/>
            <person name="Barry A."/>
            <person name="Bayul T."/>
            <person name="Berlin A."/>
            <person name="Bessette D."/>
            <person name="Bloom T."/>
            <person name="Blye J."/>
            <person name="Boguslavskiy L."/>
            <person name="Bonnet C."/>
            <person name="Boukhgalter B."/>
            <person name="Bourzgui I."/>
            <person name="Brown A."/>
            <person name="Cahill P."/>
            <person name="Channer S."/>
            <person name="Cheshatsang Y."/>
            <person name="Chuda L."/>
            <person name="Citroen M."/>
            <person name="Collymore A."/>
            <person name="Cooke P."/>
            <person name="Costello M."/>
            <person name="D'Aco K."/>
            <person name="Daza R."/>
            <person name="De Haan G."/>
            <person name="DeGray S."/>
            <person name="DeMaso C."/>
            <person name="Dhargay N."/>
            <person name="Dooley K."/>
            <person name="Dooley E."/>
            <person name="Doricent M."/>
            <person name="Dorje P."/>
            <person name="Dorjee K."/>
            <person name="Dupes A."/>
            <person name="Elong R."/>
            <person name="Falk J."/>
            <person name="Farina A."/>
            <person name="Faro S."/>
            <person name="Ferguson D."/>
            <person name="Fisher S."/>
            <person name="Foley C.D."/>
            <person name="Franke A."/>
            <person name="Friedrich D."/>
            <person name="Gadbois L."/>
            <person name="Gearin G."/>
            <person name="Gearin C.R."/>
            <person name="Giannoukos G."/>
            <person name="Goode T."/>
            <person name="Graham J."/>
            <person name="Grandbois E."/>
            <person name="Grewal S."/>
            <person name="Gyaltsen K."/>
            <person name="Hafez N."/>
            <person name="Hagos B."/>
            <person name="Hall J."/>
            <person name="Henson C."/>
            <person name="Hollinger A."/>
            <person name="Honan T."/>
            <person name="Huard M.D."/>
            <person name="Hughes L."/>
            <person name="Hurhula B."/>
            <person name="Husby M.E."/>
            <person name="Kamat A."/>
            <person name="Kanga B."/>
            <person name="Kashin S."/>
            <person name="Khazanovich D."/>
            <person name="Kisner P."/>
            <person name="Lance K."/>
            <person name="Lara M."/>
            <person name="Lee W."/>
            <person name="Lennon N."/>
            <person name="Letendre F."/>
            <person name="LeVine R."/>
            <person name="Lipovsky A."/>
            <person name="Liu X."/>
            <person name="Liu J."/>
            <person name="Liu S."/>
            <person name="Lokyitsang T."/>
            <person name="Lokyitsang Y."/>
            <person name="Lubonja R."/>
            <person name="Lui A."/>
            <person name="MacDonald P."/>
            <person name="Magnisalis V."/>
            <person name="Maru K."/>
            <person name="Matthews C."/>
            <person name="McCusker W."/>
            <person name="McDonough S."/>
            <person name="Mehta T."/>
            <person name="Meldrim J."/>
            <person name="Meneus L."/>
            <person name="Mihai O."/>
            <person name="Mihalev A."/>
            <person name="Mihova T."/>
            <person name="Mittelman R."/>
            <person name="Mlenga V."/>
            <person name="Montmayeur A."/>
            <person name="Mulrain L."/>
            <person name="Navidi A."/>
            <person name="Naylor J."/>
            <person name="Negash T."/>
            <person name="Nguyen T."/>
            <person name="Nguyen N."/>
            <person name="Nicol R."/>
            <person name="Norbu C."/>
            <person name="Norbu N."/>
            <person name="Novod N."/>
            <person name="O'Neill B."/>
            <person name="Osman S."/>
            <person name="Markiewicz E."/>
            <person name="Oyono O.L."/>
            <person name="Patti C."/>
            <person name="Phunkhang P."/>
            <person name="Pierre F."/>
            <person name="Priest M."/>
            <person name="Raghuraman S."/>
            <person name="Rege F."/>
            <person name="Reyes R."/>
            <person name="Rise C."/>
            <person name="Rogov P."/>
            <person name="Ross K."/>
            <person name="Ryan E."/>
            <person name="Settipalli S."/>
            <person name="Shea T."/>
            <person name="Sherpa N."/>
            <person name="Shi L."/>
            <person name="Shih D."/>
            <person name="Sparrow T."/>
            <person name="Spaulding J."/>
            <person name="Stalker J."/>
            <person name="Stange-Thomann N."/>
            <person name="Stavropoulos S."/>
            <person name="Stone C."/>
            <person name="Strader C."/>
            <person name="Tesfaye S."/>
            <person name="Thomson T."/>
            <person name="Thoulutsang Y."/>
            <person name="Thoulutsang D."/>
            <person name="Topham K."/>
            <person name="Topping I."/>
            <person name="Tsamla T."/>
            <person name="Vassiliev H."/>
            <person name="Vo A."/>
            <person name="Wangchuk T."/>
            <person name="Wangdi T."/>
            <person name="Weiand M."/>
            <person name="Wilkinson J."/>
            <person name="Wilson A."/>
            <person name="Yadav S."/>
            <person name="Young G."/>
            <person name="Yu Q."/>
            <person name="Zembek L."/>
            <person name="Zhong D."/>
            <person name="Zimmer A."/>
            <person name="Zwirko Z."/>
            <person name="Jaffe D.B."/>
            <person name="Alvarez P."/>
            <person name="Brockman W."/>
            <person name="Butler J."/>
            <person name="Chin C."/>
            <person name="Gnerre S."/>
            <person name="Grabherr M."/>
            <person name="Kleber M."/>
            <person name="Mauceli E."/>
            <person name="MacCallum I."/>
        </authorList>
    </citation>
    <scope>NUCLEOTIDE SEQUENCE [LARGE SCALE GENOMIC DNA]</scope>
    <source>
        <strain evidence="3">white501</strain>
    </source>
</reference>
<dbReference type="EMBL" id="CM000362">
    <property type="protein sequence ID" value="EDX07638.1"/>
    <property type="molecule type" value="Genomic_DNA"/>
</dbReference>
<evidence type="ECO:0000313" key="2">
    <source>
        <dbReference type="EMBL" id="EDX07638.1"/>
    </source>
</evidence>
<dbReference type="HOGENOM" id="CLU_3089480_0_0_1"/>
<accession>B4QCB4</accession>
<evidence type="ECO:0000313" key="3">
    <source>
        <dbReference type="Proteomes" id="UP000000304"/>
    </source>
</evidence>
<dbReference type="Proteomes" id="UP000000304">
    <property type="component" value="Chromosome 2R"/>
</dbReference>
<feature type="region of interest" description="Disordered" evidence="1">
    <location>
        <begin position="1"/>
        <end position="28"/>
    </location>
</feature>
<dbReference type="AlphaFoldDB" id="B4QCB4"/>
<organism evidence="2 3">
    <name type="scientific">Drosophila simulans</name>
    <name type="common">Fruit fly</name>
    <dbReference type="NCBI Taxonomy" id="7240"/>
    <lineage>
        <taxon>Eukaryota</taxon>
        <taxon>Metazoa</taxon>
        <taxon>Ecdysozoa</taxon>
        <taxon>Arthropoda</taxon>
        <taxon>Hexapoda</taxon>
        <taxon>Insecta</taxon>
        <taxon>Pterygota</taxon>
        <taxon>Neoptera</taxon>
        <taxon>Endopterygota</taxon>
        <taxon>Diptera</taxon>
        <taxon>Brachycera</taxon>
        <taxon>Muscomorpha</taxon>
        <taxon>Ephydroidea</taxon>
        <taxon>Drosophilidae</taxon>
        <taxon>Drosophila</taxon>
        <taxon>Sophophora</taxon>
    </lineage>
</organism>
<name>B4QCB4_DROSI</name>
<keyword evidence="3" id="KW-1185">Reference proteome</keyword>